<dbReference type="Gene3D" id="3.60.15.10">
    <property type="entry name" value="Ribonuclease Z/Hydroxyacylglutathione hydrolase-like"/>
    <property type="match status" value="1"/>
</dbReference>
<dbReference type="EMBL" id="JQBZ01000023">
    <property type="protein sequence ID" value="KRN89131.1"/>
    <property type="molecule type" value="Genomic_DNA"/>
</dbReference>
<dbReference type="Pfam" id="PF12706">
    <property type="entry name" value="Lactamase_B_2"/>
    <property type="match status" value="1"/>
</dbReference>
<reference evidence="2 3" key="1">
    <citation type="journal article" date="2015" name="Genome Announc.">
        <title>Expanding the biotechnology potential of lactobacilli through comparative genomics of 213 strains and associated genera.</title>
        <authorList>
            <person name="Sun Z."/>
            <person name="Harris H.M."/>
            <person name="McCann A."/>
            <person name="Guo C."/>
            <person name="Argimon S."/>
            <person name="Zhang W."/>
            <person name="Yang X."/>
            <person name="Jeffery I.B."/>
            <person name="Cooney J.C."/>
            <person name="Kagawa T.F."/>
            <person name="Liu W."/>
            <person name="Song Y."/>
            <person name="Salvetti E."/>
            <person name="Wrobel A."/>
            <person name="Rasinkangas P."/>
            <person name="Parkhill J."/>
            <person name="Rea M.C."/>
            <person name="O'Sullivan O."/>
            <person name="Ritari J."/>
            <person name="Douillard F.P."/>
            <person name="Paul Ross R."/>
            <person name="Yang R."/>
            <person name="Briner A.E."/>
            <person name="Felis G.E."/>
            <person name="de Vos W.M."/>
            <person name="Barrangou R."/>
            <person name="Klaenhammer T.R."/>
            <person name="Caufield P.W."/>
            <person name="Cui Y."/>
            <person name="Zhang H."/>
            <person name="O'Toole P.W."/>
        </authorList>
    </citation>
    <scope>NUCLEOTIDE SEQUENCE [LARGE SCALE GENOMIC DNA]</scope>
    <source>
        <strain evidence="2 3">DSM 22408</strain>
    </source>
</reference>
<dbReference type="SUPFAM" id="SSF56281">
    <property type="entry name" value="Metallo-hydrolase/oxidoreductase"/>
    <property type="match status" value="1"/>
</dbReference>
<evidence type="ECO:0000313" key="2">
    <source>
        <dbReference type="EMBL" id="KRN89131.1"/>
    </source>
</evidence>
<dbReference type="PANTHER" id="PTHR47619">
    <property type="entry name" value="METALLO-HYDROLASE YYCJ-RELATED"/>
    <property type="match status" value="1"/>
</dbReference>
<accession>A0A0R2KIW5</accession>
<feature type="domain" description="Metallo-beta-lactamase" evidence="1">
    <location>
        <begin position="28"/>
        <end position="233"/>
    </location>
</feature>
<protein>
    <submittedName>
        <fullName evidence="2">Beta-lactamase superfamily I metal-dependent hydrolase</fullName>
    </submittedName>
</protein>
<keyword evidence="2" id="KW-0378">Hydrolase</keyword>
<dbReference type="CDD" id="cd07733">
    <property type="entry name" value="YycJ-like_MBL-fold"/>
    <property type="match status" value="1"/>
</dbReference>
<dbReference type="STRING" id="1122146.IV53_GL000309"/>
<dbReference type="PANTHER" id="PTHR47619:SF1">
    <property type="entry name" value="EXODEOXYRIBONUCLEASE WALJ"/>
    <property type="match status" value="1"/>
</dbReference>
<sequence length="279" mass="31336">MQKPKETNQNEIVTPNGLQISVLASSSSGNVTYIETPQRKVLVDAGLSGKKIETLMNSIDRSLKDVDSIFVTHEHSDHCKGVGVLARRYGMDIYANEKTWQAMEHKIGKIETGQKHLFEMGKTLVLDDLDIESYGVSHDAAAPQFYQFHHDQKRFAILTDTGYVSERVIGTIQNADAYLLECNHDIDMLRMGGYPWSIKQRILSDVGHLSNEDGAQVLMDLLGHKTQQVYLGHLSQENNVKALAHLTVEEILKSHDIGVDEEFILSDTDFEKATELKKL</sequence>
<dbReference type="Proteomes" id="UP000051500">
    <property type="component" value="Unassembled WGS sequence"/>
</dbReference>
<dbReference type="GO" id="GO:0016787">
    <property type="term" value="F:hydrolase activity"/>
    <property type="evidence" value="ECO:0007669"/>
    <property type="project" value="UniProtKB-KW"/>
</dbReference>
<proteinExistence type="predicted"/>
<name>A0A0R2KIW5_9LACO</name>
<dbReference type="eggNOG" id="COG1235">
    <property type="taxonomic scope" value="Bacteria"/>
</dbReference>
<comment type="caution">
    <text evidence="2">The sequence shown here is derived from an EMBL/GenBank/DDBJ whole genome shotgun (WGS) entry which is preliminary data.</text>
</comment>
<gene>
    <name evidence="2" type="ORF">IV53_GL000309</name>
</gene>
<keyword evidence="3" id="KW-1185">Reference proteome</keyword>
<dbReference type="InterPro" id="IPR001279">
    <property type="entry name" value="Metallo-B-lactamas"/>
</dbReference>
<dbReference type="InterPro" id="IPR058121">
    <property type="entry name" value="WalJ/YycJ"/>
</dbReference>
<dbReference type="InterPro" id="IPR036866">
    <property type="entry name" value="RibonucZ/Hydroxyglut_hydro"/>
</dbReference>
<evidence type="ECO:0000259" key="1">
    <source>
        <dbReference type="SMART" id="SM00849"/>
    </source>
</evidence>
<dbReference type="InterPro" id="IPR052533">
    <property type="entry name" value="WalJ/YycJ-like"/>
</dbReference>
<dbReference type="SMART" id="SM00849">
    <property type="entry name" value="Lactamase_B"/>
    <property type="match status" value="1"/>
</dbReference>
<dbReference type="AlphaFoldDB" id="A0A0R2KIW5"/>
<evidence type="ECO:0000313" key="3">
    <source>
        <dbReference type="Proteomes" id="UP000051500"/>
    </source>
</evidence>
<dbReference type="PATRIC" id="fig|1122146.4.peg.318"/>
<organism evidence="2 3">
    <name type="scientific">Ligilactobacillus ceti DSM 22408</name>
    <dbReference type="NCBI Taxonomy" id="1122146"/>
    <lineage>
        <taxon>Bacteria</taxon>
        <taxon>Bacillati</taxon>
        <taxon>Bacillota</taxon>
        <taxon>Bacilli</taxon>
        <taxon>Lactobacillales</taxon>
        <taxon>Lactobacillaceae</taxon>
        <taxon>Ligilactobacillus</taxon>
    </lineage>
</organism>
<dbReference type="RefSeq" id="WP_235807544.1">
    <property type="nucleotide sequence ID" value="NZ_AUHP01000019.1"/>
</dbReference>